<gene>
    <name evidence="4" type="ORF">PCAL00307_LOCUS4154</name>
    <name evidence="5" type="ORF">PCAL00307_LOCUS4155</name>
    <name evidence="6" type="ORF">PECAL_6P11930</name>
</gene>
<dbReference type="InterPro" id="IPR001841">
    <property type="entry name" value="Znf_RING"/>
</dbReference>
<dbReference type="Proteomes" id="UP000789595">
    <property type="component" value="Unassembled WGS sequence"/>
</dbReference>
<dbReference type="InterPro" id="IPR013083">
    <property type="entry name" value="Znf_RING/FYVE/PHD"/>
</dbReference>
<evidence type="ECO:0000313" key="7">
    <source>
        <dbReference type="Proteomes" id="UP000789595"/>
    </source>
</evidence>
<evidence type="ECO:0000256" key="1">
    <source>
        <dbReference type="PROSITE-ProRule" id="PRU00175"/>
    </source>
</evidence>
<dbReference type="EMBL" id="HBIW01005078">
    <property type="protein sequence ID" value="CAE0688720.1"/>
    <property type="molecule type" value="Transcribed_RNA"/>
</dbReference>
<feature type="transmembrane region" description="Helical" evidence="2">
    <location>
        <begin position="52"/>
        <end position="75"/>
    </location>
</feature>
<dbReference type="PROSITE" id="PS50089">
    <property type="entry name" value="ZF_RING_2"/>
    <property type="match status" value="1"/>
</dbReference>
<keyword evidence="2" id="KW-1133">Transmembrane helix</keyword>
<feature type="transmembrane region" description="Helical" evidence="2">
    <location>
        <begin position="188"/>
        <end position="216"/>
    </location>
</feature>
<dbReference type="SUPFAM" id="SSF57850">
    <property type="entry name" value="RING/U-box"/>
    <property type="match status" value="1"/>
</dbReference>
<protein>
    <recommendedName>
        <fullName evidence="3">RING-type domain-containing protein</fullName>
    </recommendedName>
</protein>
<feature type="transmembrane region" description="Helical" evidence="2">
    <location>
        <begin position="136"/>
        <end position="156"/>
    </location>
</feature>
<dbReference type="Gene3D" id="3.30.40.10">
    <property type="entry name" value="Zinc/RING finger domain, C3HC4 (zinc finger)"/>
    <property type="match status" value="1"/>
</dbReference>
<accession>A0A6S8S1Z2</accession>
<keyword evidence="2" id="KW-0812">Transmembrane</keyword>
<dbReference type="PANTHER" id="PTHR46225">
    <property type="entry name" value="C3H4 TYPE ZINC FINGER PROTEIN"/>
    <property type="match status" value="1"/>
</dbReference>
<dbReference type="SMART" id="SM00184">
    <property type="entry name" value="RING"/>
    <property type="match status" value="1"/>
</dbReference>
<dbReference type="GO" id="GO:0008270">
    <property type="term" value="F:zinc ion binding"/>
    <property type="evidence" value="ECO:0007669"/>
    <property type="project" value="UniProtKB-KW"/>
</dbReference>
<keyword evidence="1" id="KW-0479">Metal-binding</keyword>
<proteinExistence type="predicted"/>
<reference evidence="6" key="2">
    <citation type="submission" date="2021-11" db="EMBL/GenBank/DDBJ databases">
        <authorList>
            <consortium name="Genoscope - CEA"/>
            <person name="William W."/>
        </authorList>
    </citation>
    <scope>NUCLEOTIDE SEQUENCE</scope>
</reference>
<keyword evidence="1" id="KW-0863">Zinc-finger</keyword>
<dbReference type="EMBL" id="CAKKNE010000006">
    <property type="protein sequence ID" value="CAH0379565.1"/>
    <property type="molecule type" value="Genomic_DNA"/>
</dbReference>
<dbReference type="PANTHER" id="PTHR46225:SF19">
    <property type="entry name" value="RING-TYPE DOMAIN-CONTAINING PROTEIN"/>
    <property type="match status" value="1"/>
</dbReference>
<evidence type="ECO:0000313" key="6">
    <source>
        <dbReference type="EMBL" id="CAH0379565.1"/>
    </source>
</evidence>
<dbReference type="OrthoDB" id="9984778at2759"/>
<dbReference type="AlphaFoldDB" id="A0A6S8S1Z2"/>
<dbReference type="EMBL" id="HBIW01005079">
    <property type="protein sequence ID" value="CAE0688721.1"/>
    <property type="molecule type" value="Transcribed_RNA"/>
</dbReference>
<evidence type="ECO:0000313" key="5">
    <source>
        <dbReference type="EMBL" id="CAE0688721.1"/>
    </source>
</evidence>
<sequence>MPRPAYTPLDVEQQEERPTVQIPNVLRREEPSRSARRGRRLLRLLHANDPLVAFYCSCLVNLPQIIAVIVVFAYFNENKVCSVTARRQWRAWGIVHALRLTAGTLVSAGRARLAATAGPPPEPEGRRRLRALAANARNSLDALALIWFVVGNMWLLGSVPSTTSSGVCHDAGRSPVYVTDVAMLVIQYAQICLPCLFAVAMVPVFCFCLPCVIRLLAALHDPQHGRGATRRDLDKLPTCPFSADLDLLKGEEPCCPVCICDYEENDRLRVLPCSHVFHADCVDQWLAVNATCPLCRKSIFVPDSDVESPTPGVNLT</sequence>
<keyword evidence="2" id="KW-0472">Membrane</keyword>
<name>A0A6S8S1Z2_9STRA</name>
<keyword evidence="1" id="KW-0862">Zinc</keyword>
<evidence type="ECO:0000259" key="3">
    <source>
        <dbReference type="PROSITE" id="PS50089"/>
    </source>
</evidence>
<organism evidence="4">
    <name type="scientific">Pelagomonas calceolata</name>
    <dbReference type="NCBI Taxonomy" id="35677"/>
    <lineage>
        <taxon>Eukaryota</taxon>
        <taxon>Sar</taxon>
        <taxon>Stramenopiles</taxon>
        <taxon>Ochrophyta</taxon>
        <taxon>Pelagophyceae</taxon>
        <taxon>Pelagomonadales</taxon>
        <taxon>Pelagomonadaceae</taxon>
        <taxon>Pelagomonas</taxon>
    </lineage>
</organism>
<evidence type="ECO:0000256" key="2">
    <source>
        <dbReference type="SAM" id="Phobius"/>
    </source>
</evidence>
<evidence type="ECO:0000313" key="4">
    <source>
        <dbReference type="EMBL" id="CAE0688720.1"/>
    </source>
</evidence>
<keyword evidence="7" id="KW-1185">Reference proteome</keyword>
<reference evidence="4" key="1">
    <citation type="submission" date="2021-01" db="EMBL/GenBank/DDBJ databases">
        <authorList>
            <person name="Corre E."/>
            <person name="Pelletier E."/>
            <person name="Niang G."/>
            <person name="Scheremetjew M."/>
            <person name="Finn R."/>
            <person name="Kale V."/>
            <person name="Holt S."/>
            <person name="Cochrane G."/>
            <person name="Meng A."/>
            <person name="Brown T."/>
            <person name="Cohen L."/>
        </authorList>
    </citation>
    <scope>NUCLEOTIDE SEQUENCE</scope>
    <source>
        <strain evidence="4">CCMP1756</strain>
    </source>
</reference>
<feature type="domain" description="RING-type" evidence="3">
    <location>
        <begin position="255"/>
        <end position="296"/>
    </location>
</feature>
<dbReference type="Pfam" id="PF13639">
    <property type="entry name" value="zf-RING_2"/>
    <property type="match status" value="1"/>
</dbReference>